<dbReference type="GO" id="GO:0008270">
    <property type="term" value="F:zinc ion binding"/>
    <property type="evidence" value="ECO:0007669"/>
    <property type="project" value="InterPro"/>
</dbReference>
<protein>
    <submittedName>
        <fullName evidence="4">Type a von willebrand factor domain-containing protein</fullName>
    </submittedName>
</protein>
<dbReference type="SUPFAM" id="SSF53300">
    <property type="entry name" value="vWA-like"/>
    <property type="match status" value="1"/>
</dbReference>
<dbReference type="Gene3D" id="3.40.50.410">
    <property type="entry name" value="von Willebrand factor, type A domain"/>
    <property type="match status" value="1"/>
</dbReference>
<evidence type="ECO:0000256" key="1">
    <source>
        <dbReference type="ARBA" id="ARBA00008334"/>
    </source>
</evidence>
<dbReference type="InterPro" id="IPR006896">
    <property type="entry name" value="Sec23/24_trunk_dom"/>
</dbReference>
<feature type="compositionally biased region" description="Basic and acidic residues" evidence="2">
    <location>
        <begin position="13"/>
        <end position="27"/>
    </location>
</feature>
<evidence type="ECO:0000313" key="4">
    <source>
        <dbReference type="EMBL" id="CDW82116.1"/>
    </source>
</evidence>
<dbReference type="InterPro" id="IPR050550">
    <property type="entry name" value="SEC23_SEC24_subfamily"/>
</dbReference>
<dbReference type="OMA" id="CEFCENI"/>
<name>A0A078AJQ0_STYLE</name>
<dbReference type="GO" id="GO:0006886">
    <property type="term" value="P:intracellular protein transport"/>
    <property type="evidence" value="ECO:0007669"/>
    <property type="project" value="InterPro"/>
</dbReference>
<dbReference type="InterPro" id="IPR036465">
    <property type="entry name" value="vWFA_dom_sf"/>
</dbReference>
<dbReference type="SUPFAM" id="SSF82919">
    <property type="entry name" value="Zn-finger domain of Sec23/24"/>
    <property type="match status" value="1"/>
</dbReference>
<dbReference type="SUPFAM" id="SSF81995">
    <property type="entry name" value="beta-sandwich domain of Sec23/24"/>
    <property type="match status" value="1"/>
</dbReference>
<dbReference type="InParanoid" id="A0A078AJQ0"/>
<dbReference type="GO" id="GO:0090110">
    <property type="term" value="P:COPII-coated vesicle cargo loading"/>
    <property type="evidence" value="ECO:0007669"/>
    <property type="project" value="TreeGrafter"/>
</dbReference>
<dbReference type="Gene3D" id="2.30.30.380">
    <property type="entry name" value="Zn-finger domain of Sec23/24"/>
    <property type="match status" value="1"/>
</dbReference>
<evidence type="ECO:0000259" key="3">
    <source>
        <dbReference type="SMART" id="SM00327"/>
    </source>
</evidence>
<gene>
    <name evidence="4" type="primary">Contig11780.g12594</name>
    <name evidence="4" type="ORF">STYLEM_11143</name>
</gene>
<dbReference type="EMBL" id="CCKQ01010594">
    <property type="protein sequence ID" value="CDW82116.1"/>
    <property type="molecule type" value="Genomic_DNA"/>
</dbReference>
<dbReference type="SMART" id="SM00327">
    <property type="entry name" value="VWA"/>
    <property type="match status" value="1"/>
</dbReference>
<feature type="region of interest" description="Disordered" evidence="2">
    <location>
        <begin position="1"/>
        <end position="110"/>
    </location>
</feature>
<keyword evidence="5" id="KW-1185">Reference proteome</keyword>
<feature type="compositionally biased region" description="Acidic residues" evidence="2">
    <location>
        <begin position="42"/>
        <end position="54"/>
    </location>
</feature>
<dbReference type="GO" id="GO:0070971">
    <property type="term" value="C:endoplasmic reticulum exit site"/>
    <property type="evidence" value="ECO:0007669"/>
    <property type="project" value="TreeGrafter"/>
</dbReference>
<evidence type="ECO:0000313" key="5">
    <source>
        <dbReference type="Proteomes" id="UP000039865"/>
    </source>
</evidence>
<dbReference type="InterPro" id="IPR036174">
    <property type="entry name" value="Znf_Sec23_Sec24_sf"/>
</dbReference>
<dbReference type="GO" id="GO:0030127">
    <property type="term" value="C:COPII vesicle coat"/>
    <property type="evidence" value="ECO:0007669"/>
    <property type="project" value="InterPro"/>
</dbReference>
<dbReference type="Pfam" id="PF04810">
    <property type="entry name" value="zf-Sec23_Sec24"/>
    <property type="match status" value="1"/>
</dbReference>
<dbReference type="PANTHER" id="PTHR13803:SF36">
    <property type="entry name" value="TYPE A VON WILLEBRAND FACTOR DOMAIN-CONTAINING PROTEIN"/>
    <property type="match status" value="1"/>
</dbReference>
<proteinExistence type="inferred from homology"/>
<comment type="similarity">
    <text evidence="1">Belongs to the SEC23/SEC24 family. SEC24 subfamily.</text>
</comment>
<feature type="compositionally biased region" description="Acidic residues" evidence="2">
    <location>
        <begin position="87"/>
        <end position="98"/>
    </location>
</feature>
<sequence>MKSASNKAYLSKRAIEQYKHEKERRMQSENTLNQMFQIKEQQEEDDVLMNDESSEMISSSAQSKQIKEEIKVQPKKSEGKVNNLIPDEAEEDEEEDNLSAESMNSEELGDDIDDNKVFEHQHVQMLQNMIKDDKKKEKTSIFGKISNFFGGSSQSVPQQRREQTSLFSAQSNEMENNMFFGQAQPQMNFQQQMNPQNSLFGLGFQAPSENLQEFLKNNSNTENTAELKKEKRRKHKQDVDTNVFQISMACLKDQGELATGDPYFCTNCDAVFNLHSKIEENKAEEEQIWQCEFCNHKNKVQFEPEELPKSEAVNYIVEAAAQIIDKKNPGTGQKDISVIFCIDISGSMCVSLPVVGRHQLKGDRMKGISAELMKFGDGSDQRLRGDHNVTYVSRLQCVQSAIEKQLEEMQKCHPDRKIGLVTFNSEVTVIGDGTQIPKTIAGDNLNDYDTLLQSGIQSHQTGLQKPIKETKKHLEQKLLGLEETGPTALGPAVLTAIAMAGEGAPGSQVIVCTDGLANVGLGNFDDVFEEEQHQKIDEIYDRMGEYAKSKGVTVNIVSIEGEECNIDTISRLSELTGGDVQRVNPKDLIENFSNILSLPTLATNVQVKVKIHKGLQYRNEDPQSLSADKTILSRDLGNVNEDTEITFEYKLKNIKKLVEMEDIDLEKLKHFPFQAQITYTSLDGARCIRVITNQVETSNDRNELMQQADFDILGVNAIKQTAKIARGGDFVKAQVNAKAWSRHLERNTNDNQQSEQLMNFRGNVNSMYNAIAVERDRVSNNNIMIGSVPLSKPSVQNNSISSNNQLRQGTRFNDNLSHQVFAAQKMNAKSIQKKR</sequence>
<feature type="compositionally biased region" description="Basic and acidic residues" evidence="2">
    <location>
        <begin position="65"/>
        <end position="79"/>
    </location>
</feature>
<accession>A0A078AJQ0</accession>
<reference evidence="4 5" key="1">
    <citation type="submission" date="2014-06" db="EMBL/GenBank/DDBJ databases">
        <authorList>
            <person name="Swart Estienne"/>
        </authorList>
    </citation>
    <scope>NUCLEOTIDE SEQUENCE [LARGE SCALE GENOMIC DNA]</scope>
    <source>
        <strain evidence="4 5">130c</strain>
    </source>
</reference>
<organism evidence="4 5">
    <name type="scientific">Stylonychia lemnae</name>
    <name type="common">Ciliate</name>
    <dbReference type="NCBI Taxonomy" id="5949"/>
    <lineage>
        <taxon>Eukaryota</taxon>
        <taxon>Sar</taxon>
        <taxon>Alveolata</taxon>
        <taxon>Ciliophora</taxon>
        <taxon>Intramacronucleata</taxon>
        <taxon>Spirotrichea</taxon>
        <taxon>Stichotrichia</taxon>
        <taxon>Sporadotrichida</taxon>
        <taxon>Oxytrichidae</taxon>
        <taxon>Stylonychinae</taxon>
        <taxon>Stylonychia</taxon>
    </lineage>
</organism>
<dbReference type="Pfam" id="PF04811">
    <property type="entry name" value="Sec23_trunk"/>
    <property type="match status" value="1"/>
</dbReference>
<dbReference type="PANTHER" id="PTHR13803">
    <property type="entry name" value="SEC24-RELATED PROTEIN"/>
    <property type="match status" value="1"/>
</dbReference>
<dbReference type="GO" id="GO:0000149">
    <property type="term" value="F:SNARE binding"/>
    <property type="evidence" value="ECO:0007669"/>
    <property type="project" value="TreeGrafter"/>
</dbReference>
<feature type="domain" description="VWFA" evidence="3">
    <location>
        <begin position="335"/>
        <end position="600"/>
    </location>
</feature>
<dbReference type="AlphaFoldDB" id="A0A078AJQ0"/>
<dbReference type="InterPro" id="IPR002035">
    <property type="entry name" value="VWF_A"/>
</dbReference>
<dbReference type="Proteomes" id="UP000039865">
    <property type="component" value="Unassembled WGS sequence"/>
</dbReference>
<dbReference type="InterPro" id="IPR006895">
    <property type="entry name" value="Znf_Sec23_Sec24"/>
</dbReference>
<evidence type="ECO:0000256" key="2">
    <source>
        <dbReference type="SAM" id="MobiDB-lite"/>
    </source>
</evidence>
<dbReference type="OrthoDB" id="10064214at2759"/>